<comment type="caution">
    <text evidence="2">The sequence shown here is derived from an EMBL/GenBank/DDBJ whole genome shotgun (WGS) entry which is preliminary data.</text>
</comment>
<dbReference type="Proteomes" id="UP000623129">
    <property type="component" value="Unassembled WGS sequence"/>
</dbReference>
<keyword evidence="3" id="KW-1185">Reference proteome</keyword>
<name>A0A833R726_9POAL</name>
<reference evidence="2" key="1">
    <citation type="submission" date="2020-01" db="EMBL/GenBank/DDBJ databases">
        <title>Genome sequence of Kobresia littledalei, the first chromosome-level genome in the family Cyperaceae.</title>
        <authorList>
            <person name="Qu G."/>
        </authorList>
    </citation>
    <scope>NUCLEOTIDE SEQUENCE</scope>
    <source>
        <strain evidence="2">C.B.Clarke</strain>
        <tissue evidence="2">Leaf</tissue>
    </source>
</reference>
<dbReference type="EMBL" id="SWLB01000013">
    <property type="protein sequence ID" value="KAF3330996.1"/>
    <property type="molecule type" value="Genomic_DNA"/>
</dbReference>
<sequence length="449" mass="49270">MKLRIRSIATKETIRITAPDASSLLDLKTLIAASLAAASTSPSPIVPDSIHLSLNQTDELLAPNATDPLSSLGLTSGDLLFFSFSPFRQTLAQVPNSIPPVSNLGTKSSSNNPIDNPNKETTVNPMEVDAGPAVSEESDNTHLIPGILVELMEIKTEEDAGILRRVVMLTHAAMLDAGFTLLNGAGPNFPHGWAFQASSLSLKYTISDFVNQAQALNEKVAVLKFSVLGNLVTIYGYVGGVNPDFYRFCFDLAKVATLFSLDLNSMSSKSEQELMEIFRGVKNGLSLPLMIDLCLKNGLPLPPCFMFLSIDTKSKIMDLLPGADVARIGSTCKEMRNLSLDEKLWRQKMEREFGNSLNDNTDMSWRERYKRAYIAKKNAVRFRPRQSNLFQYGPTARRIGSGRHFIIGGDADRFPMFGADLREAGPSVFGRRGLQGRQVSPRCNFGGRI</sequence>
<organism evidence="2 3">
    <name type="scientific">Carex littledalei</name>
    <dbReference type="NCBI Taxonomy" id="544730"/>
    <lineage>
        <taxon>Eukaryota</taxon>
        <taxon>Viridiplantae</taxon>
        <taxon>Streptophyta</taxon>
        <taxon>Embryophyta</taxon>
        <taxon>Tracheophyta</taxon>
        <taxon>Spermatophyta</taxon>
        <taxon>Magnoliopsida</taxon>
        <taxon>Liliopsida</taxon>
        <taxon>Poales</taxon>
        <taxon>Cyperaceae</taxon>
        <taxon>Cyperoideae</taxon>
        <taxon>Cariceae</taxon>
        <taxon>Carex</taxon>
        <taxon>Carex subgen. Euthyceras</taxon>
    </lineage>
</organism>
<gene>
    <name evidence="2" type="ORF">FCM35_KLT04350</name>
</gene>
<accession>A0A833R726</accession>
<dbReference type="CDD" id="cd22165">
    <property type="entry name" value="F-box_AtSKIP22-like"/>
    <property type="match status" value="1"/>
</dbReference>
<evidence type="ECO:0000313" key="2">
    <source>
        <dbReference type="EMBL" id="KAF3330996.1"/>
    </source>
</evidence>
<dbReference type="PANTHER" id="PTHR47602:SF2">
    <property type="entry name" value="F-BOX PROTEIN SKIP22"/>
    <property type="match status" value="1"/>
</dbReference>
<feature type="region of interest" description="Disordered" evidence="1">
    <location>
        <begin position="102"/>
        <end position="124"/>
    </location>
</feature>
<dbReference type="AlphaFoldDB" id="A0A833R726"/>
<evidence type="ECO:0000313" key="3">
    <source>
        <dbReference type="Proteomes" id="UP000623129"/>
    </source>
</evidence>
<dbReference type="PANTHER" id="PTHR47602">
    <property type="entry name" value="F-BOX PROTEIN SKIP22"/>
    <property type="match status" value="1"/>
</dbReference>
<dbReference type="Gene3D" id="3.40.1000.30">
    <property type="match status" value="1"/>
</dbReference>
<dbReference type="SUPFAM" id="SSF81383">
    <property type="entry name" value="F-box domain"/>
    <property type="match status" value="1"/>
</dbReference>
<dbReference type="InterPro" id="IPR036047">
    <property type="entry name" value="F-box-like_dom_sf"/>
</dbReference>
<proteinExistence type="predicted"/>
<evidence type="ECO:0000256" key="1">
    <source>
        <dbReference type="SAM" id="MobiDB-lite"/>
    </source>
</evidence>
<dbReference type="Gene3D" id="1.20.1280.50">
    <property type="match status" value="1"/>
</dbReference>
<protein>
    <submittedName>
        <fullName evidence="2">F-box protein SKIP22-like protein</fullName>
    </submittedName>
</protein>
<dbReference type="Gene3D" id="3.10.20.90">
    <property type="entry name" value="Phosphatidylinositol 3-kinase Catalytic Subunit, Chain A, domain 1"/>
    <property type="match status" value="1"/>
</dbReference>
<dbReference type="OrthoDB" id="101791at2759"/>